<organism evidence="4 5">
    <name type="scientific">Platanthera guangdongensis</name>
    <dbReference type="NCBI Taxonomy" id="2320717"/>
    <lineage>
        <taxon>Eukaryota</taxon>
        <taxon>Viridiplantae</taxon>
        <taxon>Streptophyta</taxon>
        <taxon>Embryophyta</taxon>
        <taxon>Tracheophyta</taxon>
        <taxon>Spermatophyta</taxon>
        <taxon>Magnoliopsida</taxon>
        <taxon>Liliopsida</taxon>
        <taxon>Asparagales</taxon>
        <taxon>Orchidaceae</taxon>
        <taxon>Orchidoideae</taxon>
        <taxon>Orchideae</taxon>
        <taxon>Orchidinae</taxon>
        <taxon>Platanthera</taxon>
    </lineage>
</organism>
<keyword evidence="5" id="KW-1185">Reference proteome</keyword>
<dbReference type="PROSITE" id="PS51742">
    <property type="entry name" value="PPC"/>
    <property type="match status" value="1"/>
</dbReference>
<dbReference type="Gene3D" id="3.30.1330.80">
    <property type="entry name" value="Hypothetical protein, similar to alpha- acetolactate decarboxylase, domain 2"/>
    <property type="match status" value="1"/>
</dbReference>
<evidence type="ECO:0000313" key="5">
    <source>
        <dbReference type="Proteomes" id="UP001412067"/>
    </source>
</evidence>
<gene>
    <name evidence="4" type="primary">ESC</name>
    <name evidence="4" type="ORF">KSP40_PGU007929</name>
</gene>
<feature type="compositionally biased region" description="Polar residues" evidence="2">
    <location>
        <begin position="88"/>
        <end position="99"/>
    </location>
</feature>
<sequence length="268" mass="28304">MEVRSEPSGVQNSPSSCRFPAVQTMQAAYFSGGEESPPSHELTANAGERPKRKRGRPRKYSPPDGQMPFGMLSASSQSAAQQPLPESEFSTGFALSQAPTTTKKKKEKPLGFGKKRQMNALGSSGIGFTPHVIAVKAGEDVSAKIMSFSNSSPRAICVLSANGAISMVQVRHPVAPDGTSTYEGRYEILSLAGSILPADGSTQHSRTGGLSVSLAGPDGHVLGGGVAGLLIAATPVQVSTSLLLLGQYFQYRKKYFHVYVFCEISIPV</sequence>
<keyword evidence="1" id="KW-0539">Nucleus</keyword>
<feature type="compositionally biased region" description="Low complexity" evidence="2">
    <location>
        <begin position="73"/>
        <end position="82"/>
    </location>
</feature>
<evidence type="ECO:0000313" key="4">
    <source>
        <dbReference type="EMBL" id="KAK8962556.1"/>
    </source>
</evidence>
<dbReference type="Proteomes" id="UP001412067">
    <property type="component" value="Unassembled WGS sequence"/>
</dbReference>
<dbReference type="GO" id="GO:0003677">
    <property type="term" value="F:DNA binding"/>
    <property type="evidence" value="ECO:0007669"/>
    <property type="project" value="UniProtKB-KW"/>
</dbReference>
<accession>A0ABR2MFT2</accession>
<evidence type="ECO:0000259" key="3">
    <source>
        <dbReference type="PROSITE" id="PS51742"/>
    </source>
</evidence>
<dbReference type="InterPro" id="IPR005175">
    <property type="entry name" value="PPC_dom"/>
</dbReference>
<evidence type="ECO:0000256" key="2">
    <source>
        <dbReference type="SAM" id="MobiDB-lite"/>
    </source>
</evidence>
<dbReference type="InterPro" id="IPR039605">
    <property type="entry name" value="AHL"/>
</dbReference>
<feature type="compositionally biased region" description="Basic residues" evidence="2">
    <location>
        <begin position="50"/>
        <end position="59"/>
    </location>
</feature>
<dbReference type="CDD" id="cd11378">
    <property type="entry name" value="DUF296"/>
    <property type="match status" value="1"/>
</dbReference>
<reference evidence="4 5" key="1">
    <citation type="journal article" date="2022" name="Nat. Plants">
        <title>Genomes of leafy and leafless Platanthera orchids illuminate the evolution of mycoheterotrophy.</title>
        <authorList>
            <person name="Li M.H."/>
            <person name="Liu K.W."/>
            <person name="Li Z."/>
            <person name="Lu H.C."/>
            <person name="Ye Q.L."/>
            <person name="Zhang D."/>
            <person name="Wang J.Y."/>
            <person name="Li Y.F."/>
            <person name="Zhong Z.M."/>
            <person name="Liu X."/>
            <person name="Yu X."/>
            <person name="Liu D.K."/>
            <person name="Tu X.D."/>
            <person name="Liu B."/>
            <person name="Hao Y."/>
            <person name="Liao X.Y."/>
            <person name="Jiang Y.T."/>
            <person name="Sun W.H."/>
            <person name="Chen J."/>
            <person name="Chen Y.Q."/>
            <person name="Ai Y."/>
            <person name="Zhai J.W."/>
            <person name="Wu S.S."/>
            <person name="Zhou Z."/>
            <person name="Hsiao Y.Y."/>
            <person name="Wu W.L."/>
            <person name="Chen Y.Y."/>
            <person name="Lin Y.F."/>
            <person name="Hsu J.L."/>
            <person name="Li C.Y."/>
            <person name="Wang Z.W."/>
            <person name="Zhao X."/>
            <person name="Zhong W.Y."/>
            <person name="Ma X.K."/>
            <person name="Ma L."/>
            <person name="Huang J."/>
            <person name="Chen G.Z."/>
            <person name="Huang M.Z."/>
            <person name="Huang L."/>
            <person name="Peng D.H."/>
            <person name="Luo Y.B."/>
            <person name="Zou S.Q."/>
            <person name="Chen S.P."/>
            <person name="Lan S."/>
            <person name="Tsai W.C."/>
            <person name="Van de Peer Y."/>
            <person name="Liu Z.J."/>
        </authorList>
    </citation>
    <scope>NUCLEOTIDE SEQUENCE [LARGE SCALE GENOMIC DNA]</scope>
    <source>
        <strain evidence="4">Lor288</strain>
    </source>
</reference>
<keyword evidence="1" id="KW-0804">Transcription</keyword>
<evidence type="ECO:0000256" key="1">
    <source>
        <dbReference type="RuleBase" id="RU367031"/>
    </source>
</evidence>
<keyword evidence="1 4" id="KW-0238">DNA-binding</keyword>
<dbReference type="SUPFAM" id="SSF117856">
    <property type="entry name" value="AF0104/ALDC/Ptd012-like"/>
    <property type="match status" value="1"/>
</dbReference>
<comment type="subcellular location">
    <subcellularLocation>
        <location evidence="1">Nucleus</location>
    </subcellularLocation>
</comment>
<feature type="domain" description="PPC" evidence="3">
    <location>
        <begin position="122"/>
        <end position="264"/>
    </location>
</feature>
<comment type="caution">
    <text evidence="4">The sequence shown here is derived from an EMBL/GenBank/DDBJ whole genome shotgun (WGS) entry which is preliminary data.</text>
</comment>
<protein>
    <recommendedName>
        <fullName evidence="1">AT-hook motif nuclear-localized protein</fullName>
    </recommendedName>
</protein>
<name>A0ABR2MFT2_9ASPA</name>
<keyword evidence="1" id="KW-0805">Transcription regulation</keyword>
<comment type="function">
    <text evidence="1">Transcription factor that specifically binds AT-rich DNA sequences related to the nuclear matrix attachment regions (MARs).</text>
</comment>
<dbReference type="PANTHER" id="PTHR31500">
    <property type="entry name" value="AT-HOOK MOTIF NUCLEAR-LOCALIZED PROTEIN 9"/>
    <property type="match status" value="1"/>
</dbReference>
<dbReference type="PANTHER" id="PTHR31500:SF57">
    <property type="entry name" value="AT-HOOK MOTIF NUCLEAR-LOCALIZED PROTEIN 10"/>
    <property type="match status" value="1"/>
</dbReference>
<proteinExistence type="predicted"/>
<comment type="domain">
    <text evidence="1">The PPC domain mediates interactions between AHL proteins.</text>
</comment>
<dbReference type="EMBL" id="JBBWWR010000008">
    <property type="protein sequence ID" value="KAK8962556.1"/>
    <property type="molecule type" value="Genomic_DNA"/>
</dbReference>
<dbReference type="Pfam" id="PF03479">
    <property type="entry name" value="PCC"/>
    <property type="match status" value="1"/>
</dbReference>
<feature type="region of interest" description="Disordered" evidence="2">
    <location>
        <begin position="28"/>
        <end position="110"/>
    </location>
</feature>